<dbReference type="SMART" id="SM00382">
    <property type="entry name" value="AAA"/>
    <property type="match status" value="1"/>
</dbReference>
<dbReference type="SUPFAM" id="SSF52540">
    <property type="entry name" value="P-loop containing nucleoside triphosphate hydrolases"/>
    <property type="match status" value="1"/>
</dbReference>
<feature type="coiled-coil region" evidence="10">
    <location>
        <begin position="322"/>
        <end position="384"/>
    </location>
</feature>
<dbReference type="NCBIfam" id="TIGR00634">
    <property type="entry name" value="recN"/>
    <property type="match status" value="1"/>
</dbReference>
<dbReference type="InterPro" id="IPR027417">
    <property type="entry name" value="P-loop_NTPase"/>
</dbReference>
<evidence type="ECO:0000256" key="3">
    <source>
        <dbReference type="ARBA" id="ARBA00021315"/>
    </source>
</evidence>
<dbReference type="PANTHER" id="PTHR11059:SF0">
    <property type="entry name" value="DNA REPAIR PROTEIN RECN"/>
    <property type="match status" value="1"/>
</dbReference>
<dbReference type="AlphaFoldDB" id="A0A1L8CTW7"/>
<keyword evidence="10" id="KW-0175">Coiled coil</keyword>
<dbReference type="EMBL" id="BDJK01000011">
    <property type="protein sequence ID" value="GAV22353.1"/>
    <property type="molecule type" value="Genomic_DNA"/>
</dbReference>
<keyword evidence="13" id="KW-1185">Reference proteome</keyword>
<evidence type="ECO:0000256" key="1">
    <source>
        <dbReference type="ARBA" id="ARBA00003618"/>
    </source>
</evidence>
<dbReference type="GO" id="GO:0006281">
    <property type="term" value="P:DNA repair"/>
    <property type="evidence" value="ECO:0007669"/>
    <property type="project" value="UniProtKB-KW"/>
</dbReference>
<sequence>MLLTLAIENFGLIERVNLEFTKGLNVLTGETGAGKSMLIDALLLVIGQKARGDMVRKGATKALITASFESEKLTEKLVELGLPADEVNIFSREISAEGKSVARINGMVVPLALYREVSQGLIDIMTQHEQQLLLSPSYHLKLLDRSGDDEFQRLGEQLGEAYNAWQEAERKYETVISQEKERLKRLDYLKFCIEEIEKLNPSLEEEQELKSLRLRLVNQERLLGLIGEAYREIYGENDPGIVDRLGRVIKDLKDAARIDTFSLEALKKVEEAACLLEESALEIKGYLDGLENQTINPDEVEERLYRYELLKKKYGPELRDVLVFLENARKEYQDLAQIEENKAFYQEDALKKRENYFKINALVKEKRKKLAEHLEKSLKEYLKELLMPHAEIKVMFSASFPGPRGDETVQFYFLPNPGEDLKPLAKIASGGELSRLLLSFKLYFNQVDEHDTLIFDEIESGLGGSIIEVVGENLKKLSQNHQVLLVTHSPVIAGFADTHFVVEKIVSDGRTKTRVKKLNMEERVWEIARMLGEREIGALTLEMAEKILKKGN</sequence>
<evidence type="ECO:0000256" key="10">
    <source>
        <dbReference type="SAM" id="Coils"/>
    </source>
</evidence>
<protein>
    <recommendedName>
        <fullName evidence="3 9">DNA repair protein RecN</fullName>
    </recommendedName>
    <alternativeName>
        <fullName evidence="8 9">Recombination protein N</fullName>
    </alternativeName>
</protein>
<evidence type="ECO:0000256" key="9">
    <source>
        <dbReference type="PIRNR" id="PIRNR003128"/>
    </source>
</evidence>
<comment type="caution">
    <text evidence="12">The sequence shown here is derived from an EMBL/GenBank/DDBJ whole genome shotgun (WGS) entry which is preliminary data.</text>
</comment>
<dbReference type="OrthoDB" id="9806954at2"/>
<name>A0A1L8CTW7_9THEO</name>
<reference evidence="13" key="1">
    <citation type="submission" date="2016-12" db="EMBL/GenBank/DDBJ databases">
        <title>Draft Genome Sequences od Carboxydothermus pertinax and islandicus, Hydrogenogenic Carboxydotrophic Bacteria.</title>
        <authorList>
            <person name="Fukuyama Y."/>
            <person name="Ohmae K."/>
            <person name="Yoneda Y."/>
            <person name="Yoshida T."/>
            <person name="Sako Y."/>
        </authorList>
    </citation>
    <scope>NUCLEOTIDE SEQUENCE [LARGE SCALE GENOMIC DNA]</scope>
    <source>
        <strain evidence="13">Ug1</strain>
    </source>
</reference>
<evidence type="ECO:0000259" key="11">
    <source>
        <dbReference type="SMART" id="SM00382"/>
    </source>
</evidence>
<evidence type="ECO:0000256" key="4">
    <source>
        <dbReference type="ARBA" id="ARBA00022741"/>
    </source>
</evidence>
<dbReference type="PIRSF" id="PIRSF003128">
    <property type="entry name" value="RecN"/>
    <property type="match status" value="1"/>
</dbReference>
<dbReference type="GO" id="GO:0009432">
    <property type="term" value="P:SOS response"/>
    <property type="evidence" value="ECO:0007669"/>
    <property type="project" value="TreeGrafter"/>
</dbReference>
<gene>
    <name evidence="12" type="ORF">cpu_08630</name>
</gene>
<dbReference type="GO" id="GO:0043590">
    <property type="term" value="C:bacterial nucleoid"/>
    <property type="evidence" value="ECO:0007669"/>
    <property type="project" value="TreeGrafter"/>
</dbReference>
<dbReference type="Gene3D" id="3.40.50.300">
    <property type="entry name" value="P-loop containing nucleotide triphosphate hydrolases"/>
    <property type="match status" value="2"/>
</dbReference>
<evidence type="ECO:0000256" key="6">
    <source>
        <dbReference type="ARBA" id="ARBA00022840"/>
    </source>
</evidence>
<comment type="function">
    <text evidence="1 9">May be involved in recombinational repair of damaged DNA.</text>
</comment>
<dbReference type="InterPro" id="IPR003395">
    <property type="entry name" value="RecF/RecN/SMC_N"/>
</dbReference>
<evidence type="ECO:0000256" key="8">
    <source>
        <dbReference type="ARBA" id="ARBA00033408"/>
    </source>
</evidence>
<keyword evidence="6" id="KW-0067">ATP-binding</keyword>
<dbReference type="CDD" id="cd03241">
    <property type="entry name" value="ABC_RecN"/>
    <property type="match status" value="2"/>
</dbReference>
<dbReference type="GO" id="GO:0006310">
    <property type="term" value="P:DNA recombination"/>
    <property type="evidence" value="ECO:0007669"/>
    <property type="project" value="InterPro"/>
</dbReference>
<evidence type="ECO:0000256" key="5">
    <source>
        <dbReference type="ARBA" id="ARBA00022763"/>
    </source>
</evidence>
<evidence type="ECO:0000313" key="13">
    <source>
        <dbReference type="Proteomes" id="UP000187485"/>
    </source>
</evidence>
<dbReference type="RefSeq" id="WP_075858835.1">
    <property type="nucleotide sequence ID" value="NZ_BDJK01000011.1"/>
</dbReference>
<dbReference type="STRING" id="870242.cpu_08630"/>
<evidence type="ECO:0000256" key="7">
    <source>
        <dbReference type="ARBA" id="ARBA00023204"/>
    </source>
</evidence>
<organism evidence="12 13">
    <name type="scientific">Carboxydothermus pertinax</name>
    <dbReference type="NCBI Taxonomy" id="870242"/>
    <lineage>
        <taxon>Bacteria</taxon>
        <taxon>Bacillati</taxon>
        <taxon>Bacillota</taxon>
        <taxon>Clostridia</taxon>
        <taxon>Thermoanaerobacterales</taxon>
        <taxon>Thermoanaerobacteraceae</taxon>
        <taxon>Carboxydothermus</taxon>
    </lineage>
</organism>
<keyword evidence="4" id="KW-0547">Nucleotide-binding</keyword>
<dbReference type="InterPro" id="IPR003593">
    <property type="entry name" value="AAA+_ATPase"/>
</dbReference>
<keyword evidence="7 9" id="KW-0234">DNA repair</keyword>
<dbReference type="PANTHER" id="PTHR11059">
    <property type="entry name" value="DNA REPAIR PROTEIN RECN"/>
    <property type="match status" value="1"/>
</dbReference>
<feature type="domain" description="AAA+ ATPase" evidence="11">
    <location>
        <begin position="21"/>
        <end position="506"/>
    </location>
</feature>
<evidence type="ECO:0000313" key="12">
    <source>
        <dbReference type="EMBL" id="GAV22353.1"/>
    </source>
</evidence>
<dbReference type="GO" id="GO:0005524">
    <property type="term" value="F:ATP binding"/>
    <property type="evidence" value="ECO:0007669"/>
    <property type="project" value="UniProtKB-KW"/>
</dbReference>
<dbReference type="InterPro" id="IPR004604">
    <property type="entry name" value="DNA_recomb/repair_RecN"/>
</dbReference>
<keyword evidence="5 9" id="KW-0227">DNA damage</keyword>
<dbReference type="Pfam" id="PF02463">
    <property type="entry name" value="SMC_N"/>
    <property type="match status" value="1"/>
</dbReference>
<comment type="similarity">
    <text evidence="2 9">Belongs to the RecN family.</text>
</comment>
<dbReference type="Proteomes" id="UP000187485">
    <property type="component" value="Unassembled WGS sequence"/>
</dbReference>
<accession>A0A1L8CTW7</accession>
<proteinExistence type="inferred from homology"/>
<evidence type="ECO:0000256" key="2">
    <source>
        <dbReference type="ARBA" id="ARBA00009441"/>
    </source>
</evidence>